<dbReference type="EMBL" id="VFMO01000001">
    <property type="protein sequence ID" value="TQJ14425.1"/>
    <property type="molecule type" value="Genomic_DNA"/>
</dbReference>
<comment type="caution">
    <text evidence="1">The sequence shown here is derived from an EMBL/GenBank/DDBJ whole genome shotgun (WGS) entry which is preliminary data.</text>
</comment>
<accession>A0A542EGI7</accession>
<organism evidence="1 2">
    <name type="scientific">Yimella lutea</name>
    <dbReference type="NCBI Taxonomy" id="587872"/>
    <lineage>
        <taxon>Bacteria</taxon>
        <taxon>Bacillati</taxon>
        <taxon>Actinomycetota</taxon>
        <taxon>Actinomycetes</taxon>
        <taxon>Micrococcales</taxon>
        <taxon>Dermacoccaceae</taxon>
        <taxon>Yimella</taxon>
    </lineage>
</organism>
<sequence>MSINYRKRVSPGPLKFQFTQNGLSSVSLKVGPITSRLWSRTQSRRSVSSVNLPGGFSYRGGR</sequence>
<proteinExistence type="predicted"/>
<evidence type="ECO:0000313" key="1">
    <source>
        <dbReference type="EMBL" id="TQJ14425.1"/>
    </source>
</evidence>
<gene>
    <name evidence="1" type="ORF">FB459_1885</name>
</gene>
<name>A0A542EGI7_9MICO</name>
<dbReference type="OrthoDB" id="3297468at2"/>
<dbReference type="AlphaFoldDB" id="A0A542EGI7"/>
<dbReference type="RefSeq" id="WP_141928238.1">
    <property type="nucleotide sequence ID" value="NZ_BAABCI010000011.1"/>
</dbReference>
<keyword evidence="2" id="KW-1185">Reference proteome</keyword>
<reference evidence="1 2" key="1">
    <citation type="submission" date="2019-06" db="EMBL/GenBank/DDBJ databases">
        <title>Sequencing the genomes of 1000 actinobacteria strains.</title>
        <authorList>
            <person name="Klenk H.-P."/>
        </authorList>
    </citation>
    <scope>NUCLEOTIDE SEQUENCE [LARGE SCALE GENOMIC DNA]</scope>
    <source>
        <strain evidence="1 2">DSM 19828</strain>
    </source>
</reference>
<protein>
    <submittedName>
        <fullName evidence="1">Uncharacterized protein DUF4236</fullName>
    </submittedName>
</protein>
<dbReference type="Proteomes" id="UP000320806">
    <property type="component" value="Unassembled WGS sequence"/>
</dbReference>
<evidence type="ECO:0000313" key="2">
    <source>
        <dbReference type="Proteomes" id="UP000320806"/>
    </source>
</evidence>